<comment type="similarity">
    <text evidence="2">Belongs to the sulfotransferase 3 family.</text>
</comment>
<dbReference type="OrthoDB" id="10019582at2759"/>
<gene>
    <name evidence="12" type="primary">LOC108676814</name>
</gene>
<evidence type="ECO:0000256" key="3">
    <source>
        <dbReference type="ARBA" id="ARBA00022679"/>
    </source>
</evidence>
<dbReference type="InterPro" id="IPR027417">
    <property type="entry name" value="P-loop_NTPase"/>
</dbReference>
<name>A0A8B7P3B2_HYAAZ</name>
<evidence type="ECO:0000256" key="7">
    <source>
        <dbReference type="ARBA" id="ARBA00023034"/>
    </source>
</evidence>
<dbReference type="InterPro" id="IPR005331">
    <property type="entry name" value="Sulfotransferase"/>
</dbReference>
<dbReference type="AlphaFoldDB" id="A0A8B7P3B2"/>
<evidence type="ECO:0000256" key="5">
    <source>
        <dbReference type="ARBA" id="ARBA00022968"/>
    </source>
</evidence>
<keyword evidence="7" id="KW-0333">Golgi apparatus</keyword>
<dbReference type="SUPFAM" id="SSF52540">
    <property type="entry name" value="P-loop containing nucleoside triphosphate hydrolases"/>
    <property type="match status" value="1"/>
</dbReference>
<keyword evidence="5" id="KW-0735">Signal-anchor</keyword>
<comment type="subcellular location">
    <subcellularLocation>
        <location evidence="1">Golgi apparatus membrane</location>
        <topology evidence="1">Single-pass type II membrane protein</topology>
    </subcellularLocation>
</comment>
<evidence type="ECO:0000313" key="12">
    <source>
        <dbReference type="RefSeq" id="XP_018020440.1"/>
    </source>
</evidence>
<keyword evidence="9" id="KW-0325">Glycoprotein</keyword>
<evidence type="ECO:0000313" key="11">
    <source>
        <dbReference type="Proteomes" id="UP000694843"/>
    </source>
</evidence>
<reference evidence="12" key="1">
    <citation type="submission" date="2025-08" db="UniProtKB">
        <authorList>
            <consortium name="RefSeq"/>
        </authorList>
    </citation>
    <scope>IDENTIFICATION</scope>
    <source>
        <tissue evidence="12">Whole organism</tissue>
    </source>
</reference>
<evidence type="ECO:0000256" key="10">
    <source>
        <dbReference type="SAM" id="Phobius"/>
    </source>
</evidence>
<feature type="transmembrane region" description="Helical" evidence="10">
    <location>
        <begin position="7"/>
        <end position="29"/>
    </location>
</feature>
<keyword evidence="6 10" id="KW-1133">Transmembrane helix</keyword>
<dbReference type="Gene3D" id="3.40.50.300">
    <property type="entry name" value="P-loop containing nucleotide triphosphate hydrolases"/>
    <property type="match status" value="1"/>
</dbReference>
<evidence type="ECO:0000256" key="6">
    <source>
        <dbReference type="ARBA" id="ARBA00022989"/>
    </source>
</evidence>
<dbReference type="RefSeq" id="XP_018020440.1">
    <property type="nucleotide sequence ID" value="XM_018164951.2"/>
</dbReference>
<evidence type="ECO:0000256" key="9">
    <source>
        <dbReference type="ARBA" id="ARBA00023180"/>
    </source>
</evidence>
<protein>
    <submittedName>
        <fullName evidence="12">Heparan sulfate 2-O-sulfotransferase pipe-like isoform X3</fullName>
    </submittedName>
</protein>
<proteinExistence type="inferred from homology"/>
<organism evidence="11 12">
    <name type="scientific">Hyalella azteca</name>
    <name type="common">Amphipod</name>
    <dbReference type="NCBI Taxonomy" id="294128"/>
    <lineage>
        <taxon>Eukaryota</taxon>
        <taxon>Metazoa</taxon>
        <taxon>Ecdysozoa</taxon>
        <taxon>Arthropoda</taxon>
        <taxon>Crustacea</taxon>
        <taxon>Multicrustacea</taxon>
        <taxon>Malacostraca</taxon>
        <taxon>Eumalacostraca</taxon>
        <taxon>Peracarida</taxon>
        <taxon>Amphipoda</taxon>
        <taxon>Senticaudata</taxon>
        <taxon>Talitrida</taxon>
        <taxon>Talitroidea</taxon>
        <taxon>Hyalellidae</taxon>
        <taxon>Hyalella</taxon>
    </lineage>
</organism>
<dbReference type="GeneID" id="108676814"/>
<dbReference type="GO" id="GO:0000139">
    <property type="term" value="C:Golgi membrane"/>
    <property type="evidence" value="ECO:0007669"/>
    <property type="project" value="UniProtKB-SubCell"/>
</dbReference>
<evidence type="ECO:0000256" key="2">
    <source>
        <dbReference type="ARBA" id="ARBA00010569"/>
    </source>
</evidence>
<accession>A0A8B7P3B2</accession>
<evidence type="ECO:0000256" key="4">
    <source>
        <dbReference type="ARBA" id="ARBA00022692"/>
    </source>
</evidence>
<dbReference type="GO" id="GO:0008146">
    <property type="term" value="F:sulfotransferase activity"/>
    <property type="evidence" value="ECO:0007669"/>
    <property type="project" value="InterPro"/>
</dbReference>
<keyword evidence="11" id="KW-1185">Reference proteome</keyword>
<keyword evidence="3" id="KW-0808">Transferase</keyword>
<dbReference type="Pfam" id="PF03567">
    <property type="entry name" value="Sulfotransfer_2"/>
    <property type="match status" value="1"/>
</dbReference>
<evidence type="ECO:0000256" key="8">
    <source>
        <dbReference type="ARBA" id="ARBA00023136"/>
    </source>
</evidence>
<evidence type="ECO:0000256" key="1">
    <source>
        <dbReference type="ARBA" id="ARBA00004323"/>
    </source>
</evidence>
<dbReference type="PANTHER" id="PTHR12129:SF15">
    <property type="entry name" value="URONYL 2-SULFOTRANSFERASE"/>
    <property type="match status" value="1"/>
</dbReference>
<dbReference type="PANTHER" id="PTHR12129">
    <property type="entry name" value="HEPARAN SULFATE 2-O-SULFOTRANSFERASE"/>
    <property type="match status" value="1"/>
</dbReference>
<sequence length="331" mass="38225">MTKISLVILRTAAVASCALLIFYSISSLLSNYEWRQNVSFWGEKNSFDWSQPREKPDLDKEILFFNRIPKTGSEMFVLLMTWLQRRNSFTHLRLRSNDRNLTPDQQLSLVSEMKTRMQAAAPAQRVSFDRHLHFTDFAALGVPRVSYFSMVREPIEKLTSRFYYARATPRPLGYTPPGRALPPREPPPYATLEECVAARHPACTFERGRHYDLTIAYFCGHAPYCTELSNEAAYEEAERNLVRHFSVVGVLEELNATLALLENKLPKYFSGVTELYHQDLGAPHLNKNYQRPQNLSSSAEAELRANLSLELRFYETVRDRLLHQASQLYVH</sequence>
<dbReference type="InterPro" id="IPR007734">
    <property type="entry name" value="Heparan_SO4_2-O-STrfase"/>
</dbReference>
<keyword evidence="4 10" id="KW-0812">Transmembrane</keyword>
<dbReference type="KEGG" id="hazt:108676814"/>
<keyword evidence="8 10" id="KW-0472">Membrane</keyword>
<dbReference type="Proteomes" id="UP000694843">
    <property type="component" value="Unplaced"/>
</dbReference>